<comment type="caution">
    <text evidence="1">The sequence shown here is derived from an EMBL/GenBank/DDBJ whole genome shotgun (WGS) entry which is preliminary data.</text>
</comment>
<organism evidence="1 2">
    <name type="scientific">Clostridium senegalense</name>
    <dbReference type="NCBI Taxonomy" id="1465809"/>
    <lineage>
        <taxon>Bacteria</taxon>
        <taxon>Bacillati</taxon>
        <taxon>Bacillota</taxon>
        <taxon>Clostridia</taxon>
        <taxon>Eubacteriales</taxon>
        <taxon>Clostridiaceae</taxon>
        <taxon>Clostridium</taxon>
    </lineage>
</organism>
<dbReference type="RefSeq" id="WP_157450834.1">
    <property type="nucleotide sequence ID" value="NZ_JAAGPU010000016.1"/>
</dbReference>
<dbReference type="EMBL" id="JAAGPU010000016">
    <property type="protein sequence ID" value="NEU05131.1"/>
    <property type="molecule type" value="Genomic_DNA"/>
</dbReference>
<protein>
    <submittedName>
        <fullName evidence="1">Uncharacterized protein</fullName>
    </submittedName>
</protein>
<dbReference type="Proteomes" id="UP000481872">
    <property type="component" value="Unassembled WGS sequence"/>
</dbReference>
<accession>A0A6M0H5I8</accession>
<dbReference type="AlphaFoldDB" id="A0A6M0H5I8"/>
<proteinExistence type="predicted"/>
<reference evidence="1 2" key="1">
    <citation type="submission" date="2020-02" db="EMBL/GenBank/DDBJ databases">
        <title>Genome assembly of a novel Clostridium senegalense strain.</title>
        <authorList>
            <person name="Gupta T.B."/>
            <person name="Jauregui R."/>
            <person name="Maclean P."/>
            <person name="Nawarathana A."/>
            <person name="Brightwell G."/>
        </authorList>
    </citation>
    <scope>NUCLEOTIDE SEQUENCE [LARGE SCALE GENOMIC DNA]</scope>
    <source>
        <strain evidence="1 2">AGRFS4</strain>
    </source>
</reference>
<evidence type="ECO:0000313" key="2">
    <source>
        <dbReference type="Proteomes" id="UP000481872"/>
    </source>
</evidence>
<name>A0A6M0H5I8_9CLOT</name>
<gene>
    <name evidence="1" type="ORF">G3M99_09745</name>
</gene>
<sequence>MSIPENILLISRKASEITDLLYEKMCAKTEEDKNEIAIKIEIAKKDLETMKNKRG</sequence>
<evidence type="ECO:0000313" key="1">
    <source>
        <dbReference type="EMBL" id="NEU05131.1"/>
    </source>
</evidence>
<keyword evidence="2" id="KW-1185">Reference proteome</keyword>